<keyword evidence="1" id="KW-1133">Transmembrane helix</keyword>
<name>A0A174C927_9CLOT</name>
<keyword evidence="1" id="KW-0472">Membrane</keyword>
<reference evidence="2 3" key="1">
    <citation type="submission" date="2015-09" db="EMBL/GenBank/DDBJ databases">
        <authorList>
            <consortium name="Pathogen Informatics"/>
        </authorList>
    </citation>
    <scope>NUCLEOTIDE SEQUENCE [LARGE SCALE GENOMIC DNA]</scope>
    <source>
        <strain evidence="2 3">2789STDY5834856</strain>
    </source>
</reference>
<dbReference type="Proteomes" id="UP000095594">
    <property type="component" value="Unassembled WGS sequence"/>
</dbReference>
<evidence type="ECO:0000256" key="1">
    <source>
        <dbReference type="SAM" id="Phobius"/>
    </source>
</evidence>
<proteinExistence type="predicted"/>
<dbReference type="AlphaFoldDB" id="A0A174C927"/>
<feature type="transmembrane region" description="Helical" evidence="1">
    <location>
        <begin position="21"/>
        <end position="50"/>
    </location>
</feature>
<protein>
    <submittedName>
        <fullName evidence="2">Uncharacterized protein</fullName>
    </submittedName>
</protein>
<accession>A0A174C927</accession>
<dbReference type="RefSeq" id="WP_055264419.1">
    <property type="nucleotide sequence ID" value="NZ_CABIXQ010000005.1"/>
</dbReference>
<dbReference type="OrthoDB" id="9981195at2"/>
<organism evidence="2 3">
    <name type="scientific">Clostridium disporicum</name>
    <dbReference type="NCBI Taxonomy" id="84024"/>
    <lineage>
        <taxon>Bacteria</taxon>
        <taxon>Bacillati</taxon>
        <taxon>Bacillota</taxon>
        <taxon>Clostridia</taxon>
        <taxon>Eubacteriales</taxon>
        <taxon>Clostridiaceae</taxon>
        <taxon>Clostridium</taxon>
    </lineage>
</organism>
<evidence type="ECO:0000313" key="3">
    <source>
        <dbReference type="Proteomes" id="UP000095594"/>
    </source>
</evidence>
<keyword evidence="1" id="KW-0812">Transmembrane</keyword>
<sequence length="88" mass="9597">MSSCGKDRKRKGKSKRSDIDLTSILTFIKLIQAIGCGMLGISVLGLILVGKNPSAQVLYIMVIVVNLIIVFGGLFPIRYLTNKVSNEK</sequence>
<dbReference type="EMBL" id="CYZX01000005">
    <property type="protein sequence ID" value="CUO08759.1"/>
    <property type="molecule type" value="Genomic_DNA"/>
</dbReference>
<feature type="transmembrane region" description="Helical" evidence="1">
    <location>
        <begin position="56"/>
        <end position="80"/>
    </location>
</feature>
<gene>
    <name evidence="2" type="ORF">ERS852471_00928</name>
</gene>
<evidence type="ECO:0000313" key="2">
    <source>
        <dbReference type="EMBL" id="CUO08759.1"/>
    </source>
</evidence>